<organism evidence="1 2">
    <name type="scientific">Pseudidiomarina maritima</name>
    <dbReference type="NCBI Taxonomy" id="519453"/>
    <lineage>
        <taxon>Bacteria</taxon>
        <taxon>Pseudomonadati</taxon>
        <taxon>Pseudomonadota</taxon>
        <taxon>Gammaproteobacteria</taxon>
        <taxon>Alteromonadales</taxon>
        <taxon>Idiomarinaceae</taxon>
        <taxon>Pseudidiomarina</taxon>
    </lineage>
</organism>
<dbReference type="Proteomes" id="UP000199424">
    <property type="component" value="Unassembled WGS sequence"/>
</dbReference>
<dbReference type="InterPro" id="IPR042099">
    <property type="entry name" value="ANL_N_sf"/>
</dbReference>
<dbReference type="PANTHER" id="PTHR36932:SF1">
    <property type="entry name" value="CAPSULAR POLYSACCHARIDE BIOSYNTHESIS PROTEIN"/>
    <property type="match status" value="1"/>
</dbReference>
<keyword evidence="2" id="KW-1185">Reference proteome</keyword>
<protein>
    <submittedName>
        <fullName evidence="1">Phenylacetate-CoA ligase</fullName>
    </submittedName>
</protein>
<evidence type="ECO:0000313" key="2">
    <source>
        <dbReference type="Proteomes" id="UP000199424"/>
    </source>
</evidence>
<sequence length="460" mass="52467">MSKLAFYLKNNSRRILRSPSVGYVLKNIPYSLRPGIARSYIRETKRLEKLDNMTKSDLTKWRLSETKEIASYAFQYSDFYRCLYRANGLSLDSIQKLHDVRSLPIVTKGMLQSASFNSVKCQNTKTSLRVNTGGTSGTPLSFSISSNQLGVEWANLHFFFKRWGLKWNTTRICFVGQVNLRSDLEYDVIRDAYFINTYKNISQQIESLLEIFHRNPNQAFILHGYPSLVYEVVNELNHGYEIEVLRERICGVLLCSEFAPLHIRNEISATLGSSCFCFYGHSERACIAQETEENSYIYEASSSYGLTESVEDELVATSFHNVAFPFIRYNTGDRIRAFSDSNTTIIDCFAFDEGRASDFVLDLDKNKIQLTALIFGRHHKIFEDIYSLQVLQEEPGLISLYIVPKSHQVNSELIDKLDFKNVGLGFTLYALSQPVLTDSGKLKIKLDEAPSGAIFIGKRV</sequence>
<proteinExistence type="predicted"/>
<dbReference type="AlphaFoldDB" id="A0A1I6GRQ4"/>
<dbReference type="EMBL" id="FOYU01000001">
    <property type="protein sequence ID" value="SFR44860.1"/>
    <property type="molecule type" value="Genomic_DNA"/>
</dbReference>
<dbReference type="GO" id="GO:0016874">
    <property type="term" value="F:ligase activity"/>
    <property type="evidence" value="ECO:0007669"/>
    <property type="project" value="UniProtKB-KW"/>
</dbReference>
<dbReference type="Gene3D" id="3.40.50.12780">
    <property type="entry name" value="N-terminal domain of ligase-like"/>
    <property type="match status" value="1"/>
</dbReference>
<keyword evidence="1" id="KW-0436">Ligase</keyword>
<dbReference type="InterPro" id="IPR053158">
    <property type="entry name" value="CapK_Type1_Caps_Biosynth"/>
</dbReference>
<dbReference type="RefSeq" id="WP_143434074.1">
    <property type="nucleotide sequence ID" value="NZ_FOYU01000001.1"/>
</dbReference>
<evidence type="ECO:0000313" key="1">
    <source>
        <dbReference type="EMBL" id="SFR44860.1"/>
    </source>
</evidence>
<accession>A0A1I6GRQ4</accession>
<dbReference type="PANTHER" id="PTHR36932">
    <property type="entry name" value="CAPSULAR POLYSACCHARIDE BIOSYNTHESIS PROTEIN"/>
    <property type="match status" value="1"/>
</dbReference>
<gene>
    <name evidence="1" type="ORF">SAMN04488070_1130</name>
</gene>
<reference evidence="2" key="1">
    <citation type="submission" date="2016-10" db="EMBL/GenBank/DDBJ databases">
        <authorList>
            <person name="Varghese N."/>
            <person name="Submissions S."/>
        </authorList>
    </citation>
    <scope>NUCLEOTIDE SEQUENCE [LARGE SCALE GENOMIC DNA]</scope>
    <source>
        <strain evidence="2">CGMCC 1.7285</strain>
    </source>
</reference>
<name>A0A1I6GRQ4_9GAMM</name>